<keyword evidence="3" id="KW-1185">Reference proteome</keyword>
<sequence length="506" mass="54530">MSDTGDEGGSFCSIWDDPAFSDVIITFGTASSAQGSEQSQGTKRKRQDDNSDDDSDSEADEALENGNEKGNDVGDREDNSDPAVNSRNDGENGEAEKATEQHSEDAKKDILEGRCEDQGEGEEEAGSEEDDTAEGSEADRKEDSEDSDGGGSCRQLRLHAAILMGFSTVLEARLRRWTSADRPGSMTLPRALSIALAADKYGVSKAVRASVTWLESQESFTWDEALALFTAPLSVRRLFPQQVNGTLLHALVAASGDLEVAMDDDDACMQLLSLPEPALVALLRTGTVAVAEESTVAVVAVQWAQQRGMDTVPDSVASCVRIMRLKPGFTAGITQFFPQWTPAVLTLAAACAGSERTRMLMQQHKSSPVVLRLASAGRRRPSAVSAAHFATSVPLAELGEAKVVQQGRDVTITLPGGVFYAGYRWFVTRGYIKYDARMECHAQVLGLINVRAGQRTEGSVPGSWRGVSIPSDTALGTWDASKFNGWVDDAGLLHFNARVVLRRYVE</sequence>
<feature type="compositionally biased region" description="Acidic residues" evidence="1">
    <location>
        <begin position="118"/>
        <end position="136"/>
    </location>
</feature>
<feature type="compositionally biased region" description="Basic and acidic residues" evidence="1">
    <location>
        <begin position="88"/>
        <end position="117"/>
    </location>
</feature>
<feature type="compositionally biased region" description="Basic and acidic residues" evidence="1">
    <location>
        <begin position="66"/>
        <end position="79"/>
    </location>
</feature>
<protein>
    <recommendedName>
        <fullName evidence="4">BACK domain-containing protein</fullName>
    </recommendedName>
</protein>
<name>A0A835YTX9_9STRA</name>
<reference evidence="2" key="1">
    <citation type="submission" date="2021-02" db="EMBL/GenBank/DDBJ databases">
        <title>First Annotated Genome of the Yellow-green Alga Tribonema minus.</title>
        <authorList>
            <person name="Mahan K.M."/>
        </authorList>
    </citation>
    <scope>NUCLEOTIDE SEQUENCE</scope>
    <source>
        <strain evidence="2">UTEX B ZZ1240</strain>
    </source>
</reference>
<evidence type="ECO:0000313" key="2">
    <source>
        <dbReference type="EMBL" id="KAG5181350.1"/>
    </source>
</evidence>
<dbReference type="OrthoDB" id="45365at2759"/>
<dbReference type="EMBL" id="JAFCMP010000334">
    <property type="protein sequence ID" value="KAG5181350.1"/>
    <property type="molecule type" value="Genomic_DNA"/>
</dbReference>
<proteinExistence type="predicted"/>
<dbReference type="AlphaFoldDB" id="A0A835YTX9"/>
<evidence type="ECO:0000313" key="3">
    <source>
        <dbReference type="Proteomes" id="UP000664859"/>
    </source>
</evidence>
<feature type="region of interest" description="Disordered" evidence="1">
    <location>
        <begin position="30"/>
        <end position="152"/>
    </location>
</feature>
<feature type="compositionally biased region" description="Acidic residues" evidence="1">
    <location>
        <begin position="50"/>
        <end position="63"/>
    </location>
</feature>
<evidence type="ECO:0008006" key="4">
    <source>
        <dbReference type="Google" id="ProtNLM"/>
    </source>
</evidence>
<gene>
    <name evidence="2" type="ORF">JKP88DRAFT_321827</name>
</gene>
<feature type="compositionally biased region" description="Low complexity" evidence="1">
    <location>
        <begin position="30"/>
        <end position="41"/>
    </location>
</feature>
<comment type="caution">
    <text evidence="2">The sequence shown here is derived from an EMBL/GenBank/DDBJ whole genome shotgun (WGS) entry which is preliminary data.</text>
</comment>
<evidence type="ECO:0000256" key="1">
    <source>
        <dbReference type="SAM" id="MobiDB-lite"/>
    </source>
</evidence>
<accession>A0A835YTX9</accession>
<organism evidence="2 3">
    <name type="scientific">Tribonema minus</name>
    <dbReference type="NCBI Taxonomy" id="303371"/>
    <lineage>
        <taxon>Eukaryota</taxon>
        <taxon>Sar</taxon>
        <taxon>Stramenopiles</taxon>
        <taxon>Ochrophyta</taxon>
        <taxon>PX clade</taxon>
        <taxon>Xanthophyceae</taxon>
        <taxon>Tribonematales</taxon>
        <taxon>Tribonemataceae</taxon>
        <taxon>Tribonema</taxon>
    </lineage>
</organism>
<dbReference type="Proteomes" id="UP000664859">
    <property type="component" value="Unassembled WGS sequence"/>
</dbReference>